<evidence type="ECO:0000256" key="1">
    <source>
        <dbReference type="SAM" id="Phobius"/>
    </source>
</evidence>
<gene>
    <name evidence="3" type="ORF">SYN_00829</name>
</gene>
<dbReference type="EC" id="2.4.-.-" evidence="3"/>
<dbReference type="SUPFAM" id="SSF53448">
    <property type="entry name" value="Nucleotide-diphospho-sugar transferases"/>
    <property type="match status" value="1"/>
</dbReference>
<protein>
    <submittedName>
        <fullName evidence="3">Glycosyltransferase involved in cell wall biogenesis</fullName>
        <ecNumber evidence="3">2.4.-.-</ecNumber>
    </submittedName>
</protein>
<dbReference type="OrthoDB" id="9811884at2"/>
<dbReference type="InterPro" id="IPR029044">
    <property type="entry name" value="Nucleotide-diphossugar_trans"/>
</dbReference>
<organism evidence="3 4">
    <name type="scientific">Syntrophus aciditrophicus (strain SB)</name>
    <dbReference type="NCBI Taxonomy" id="56780"/>
    <lineage>
        <taxon>Bacteria</taxon>
        <taxon>Pseudomonadati</taxon>
        <taxon>Thermodesulfobacteriota</taxon>
        <taxon>Syntrophia</taxon>
        <taxon>Syntrophales</taxon>
        <taxon>Syntrophaceae</taxon>
        <taxon>Syntrophus</taxon>
    </lineage>
</organism>
<keyword evidence="1" id="KW-0812">Transmembrane</keyword>
<dbReference type="HOGENOM" id="CLU_033536_7_1_7"/>
<feature type="domain" description="Glycosyltransferase 2-like" evidence="2">
    <location>
        <begin position="10"/>
        <end position="160"/>
    </location>
</feature>
<dbReference type="PANTHER" id="PTHR48090">
    <property type="entry name" value="UNDECAPRENYL-PHOSPHATE 4-DEOXY-4-FORMAMIDO-L-ARABINOSE TRANSFERASE-RELATED"/>
    <property type="match status" value="1"/>
</dbReference>
<proteinExistence type="predicted"/>
<dbReference type="Proteomes" id="UP000001933">
    <property type="component" value="Chromosome"/>
</dbReference>
<dbReference type="InterPro" id="IPR050256">
    <property type="entry name" value="Glycosyltransferase_2"/>
</dbReference>
<feature type="transmembrane region" description="Helical" evidence="1">
    <location>
        <begin position="263"/>
        <end position="281"/>
    </location>
</feature>
<evidence type="ECO:0000313" key="4">
    <source>
        <dbReference type="Proteomes" id="UP000001933"/>
    </source>
</evidence>
<dbReference type="CAZy" id="GT2">
    <property type="family name" value="Glycosyltransferase Family 2"/>
</dbReference>
<dbReference type="GO" id="GO:0016757">
    <property type="term" value="F:glycosyltransferase activity"/>
    <property type="evidence" value="ECO:0007669"/>
    <property type="project" value="UniProtKB-KW"/>
</dbReference>
<dbReference type="AlphaFoldDB" id="Q2LVN0"/>
<keyword evidence="3" id="KW-0808">Transferase</keyword>
<sequence length="308" mass="34062">MKSFLRPDISIIIPAHNEAASIGDIVRRAGSVMDSLKCFYDINVIDDGSEDQTAEIAGAAGASVIRHPYTIGNGAAVKTGIRHARGNILVMLDGDGQHSPEDIPRLLEMMNTFDMAVGARNHQSATYLHRDIANAVYNRFASYICKRKIDDLTSGFRAIKAIIAREFVSMLPNTFSYPTTLTLAVVRSGYSLTYVPIATSRRIGKSKIHLLRDGARFLLILLKISTLFSPMRVFLPVSFLMFAAGLGYGLFRICTLNDSYGPTSAMLMTMSVVVFMVGLVSEQVAQLRYERTNQQYAASWNKDTEKEE</sequence>
<name>Q2LVN0_SYNAS</name>
<dbReference type="Gene3D" id="3.90.550.10">
    <property type="entry name" value="Spore Coat Polysaccharide Biosynthesis Protein SpsA, Chain A"/>
    <property type="match status" value="1"/>
</dbReference>
<feature type="transmembrane region" description="Helical" evidence="1">
    <location>
        <begin position="233"/>
        <end position="251"/>
    </location>
</feature>
<keyword evidence="4" id="KW-1185">Reference proteome</keyword>
<dbReference type="RefSeq" id="WP_011418162.1">
    <property type="nucleotide sequence ID" value="NC_007759.1"/>
</dbReference>
<keyword evidence="1" id="KW-1133">Transmembrane helix</keyword>
<dbReference type="InParanoid" id="Q2LVN0"/>
<keyword evidence="3" id="KW-0328">Glycosyltransferase</keyword>
<keyword evidence="1" id="KW-0472">Membrane</keyword>
<dbReference type="PANTHER" id="PTHR48090:SF7">
    <property type="entry name" value="RFBJ PROTEIN"/>
    <property type="match status" value="1"/>
</dbReference>
<evidence type="ECO:0000259" key="2">
    <source>
        <dbReference type="Pfam" id="PF00535"/>
    </source>
</evidence>
<dbReference type="Pfam" id="PF00535">
    <property type="entry name" value="Glycos_transf_2"/>
    <property type="match status" value="1"/>
</dbReference>
<dbReference type="KEGG" id="sat:SYN_00829"/>
<dbReference type="InterPro" id="IPR001173">
    <property type="entry name" value="Glyco_trans_2-like"/>
</dbReference>
<evidence type="ECO:0000313" key="3">
    <source>
        <dbReference type="EMBL" id="ABC78142.1"/>
    </source>
</evidence>
<dbReference type="CDD" id="cd04179">
    <property type="entry name" value="DPM_DPG-synthase_like"/>
    <property type="match status" value="1"/>
</dbReference>
<dbReference type="eggNOG" id="COG0463">
    <property type="taxonomic scope" value="Bacteria"/>
</dbReference>
<dbReference type="EMBL" id="CP000252">
    <property type="protein sequence ID" value="ABC78142.1"/>
    <property type="molecule type" value="Genomic_DNA"/>
</dbReference>
<reference evidence="3 4" key="1">
    <citation type="journal article" date="2007" name="Proc. Natl. Acad. Sci. U.S.A.">
        <title>The genome of Syntrophus aciditrophicus: life at the thermodynamic limit of microbial growth.</title>
        <authorList>
            <person name="McInerney M.J."/>
            <person name="Rohlin L."/>
            <person name="Mouttaki H."/>
            <person name="Kim U."/>
            <person name="Krupp R.S."/>
            <person name="Rios-Hernandez L."/>
            <person name="Sieber J."/>
            <person name="Struchtemeyer C.G."/>
            <person name="Bhattacharyya A."/>
            <person name="Campbell J.W."/>
            <person name="Gunsalus R.P."/>
        </authorList>
    </citation>
    <scope>NUCLEOTIDE SEQUENCE [LARGE SCALE GENOMIC DNA]</scope>
    <source>
        <strain evidence="3 4">SB</strain>
    </source>
</reference>
<accession>Q2LVN0</accession>
<dbReference type="STRING" id="56780.SYN_00829"/>